<organism evidence="1 2">
    <name type="scientific">Planctopirus limnophila (strain ATCC 43296 / DSM 3776 / IFAM 1008 / Mu 290)</name>
    <name type="common">Planctomyces limnophilus</name>
    <dbReference type="NCBI Taxonomy" id="521674"/>
    <lineage>
        <taxon>Bacteria</taxon>
        <taxon>Pseudomonadati</taxon>
        <taxon>Planctomycetota</taxon>
        <taxon>Planctomycetia</taxon>
        <taxon>Planctomycetales</taxon>
        <taxon>Planctomycetaceae</taxon>
        <taxon>Planctopirus</taxon>
    </lineage>
</organism>
<reference evidence="1 2" key="1">
    <citation type="journal article" date="2010" name="Stand. Genomic Sci.">
        <title>Complete genome sequence of Planctomyces limnophilus type strain (Mu 290).</title>
        <authorList>
            <person name="Labutti K."/>
            <person name="Sikorski J."/>
            <person name="Schneider S."/>
            <person name="Nolan M."/>
            <person name="Lucas S."/>
            <person name="Glavina Del Rio T."/>
            <person name="Tice H."/>
            <person name="Cheng J.F."/>
            <person name="Goodwin L."/>
            <person name="Pitluck S."/>
            <person name="Liolios K."/>
            <person name="Ivanova N."/>
            <person name="Mavromatis K."/>
            <person name="Mikhailova N."/>
            <person name="Pati A."/>
            <person name="Chen A."/>
            <person name="Palaniappan K."/>
            <person name="Land M."/>
            <person name="Hauser L."/>
            <person name="Chang Y.J."/>
            <person name="Jeffries C.D."/>
            <person name="Tindall B.J."/>
            <person name="Rohde M."/>
            <person name="Goker M."/>
            <person name="Woyke T."/>
            <person name="Bristow J."/>
            <person name="Eisen J.A."/>
            <person name="Markowitz V."/>
            <person name="Hugenholtz P."/>
            <person name="Kyrpides N.C."/>
            <person name="Klenk H.P."/>
            <person name="Lapidus A."/>
        </authorList>
    </citation>
    <scope>NUCLEOTIDE SEQUENCE [LARGE SCALE GENOMIC DNA]</scope>
    <source>
        <strain evidence="2">ATCC 43296 / DSM 3776 / IFAM 1008 / 290</strain>
    </source>
</reference>
<gene>
    <name evidence="1" type="ordered locus">Plim_0601</name>
</gene>
<evidence type="ECO:0000313" key="1">
    <source>
        <dbReference type="EMBL" id="ADG66449.1"/>
    </source>
</evidence>
<dbReference type="EMBL" id="CP001744">
    <property type="protein sequence ID" value="ADG66449.1"/>
    <property type="molecule type" value="Genomic_DNA"/>
</dbReference>
<sequence>MDGTGSAQRIYRAKRGQAAVKIRRFCTFEPDKFGRWPGWMIAVWMRNQPAKNCLRGLIWQMVWLCSFDEEQGSEISRFEA</sequence>
<evidence type="ECO:0000313" key="2">
    <source>
        <dbReference type="Proteomes" id="UP000002220"/>
    </source>
</evidence>
<dbReference type="HOGENOM" id="CLU_2586692_0_0_0"/>
<protein>
    <submittedName>
        <fullName evidence="1">Uncharacterized protein</fullName>
    </submittedName>
</protein>
<keyword evidence="2" id="KW-1185">Reference proteome</keyword>
<dbReference type="KEGG" id="plm:Plim_0601"/>
<dbReference type="AlphaFoldDB" id="D5SQY1"/>
<accession>D5SQY1</accession>
<dbReference type="Proteomes" id="UP000002220">
    <property type="component" value="Chromosome"/>
</dbReference>
<name>D5SQY1_PLAL2</name>
<dbReference type="STRING" id="521674.Plim_0601"/>
<proteinExistence type="predicted"/>